<feature type="transmembrane region" description="Helical" evidence="8">
    <location>
        <begin position="373"/>
        <end position="393"/>
    </location>
</feature>
<feature type="transmembrane region" description="Helical" evidence="8">
    <location>
        <begin position="308"/>
        <end position="327"/>
    </location>
</feature>
<feature type="domain" description="Major facilitator superfamily (MFS) profile" evidence="9">
    <location>
        <begin position="13"/>
        <end position="398"/>
    </location>
</feature>
<evidence type="ECO:0000256" key="4">
    <source>
        <dbReference type="ARBA" id="ARBA00022692"/>
    </source>
</evidence>
<gene>
    <name evidence="10" type="ORF">R4Z09_04200</name>
</gene>
<dbReference type="CDD" id="cd17341">
    <property type="entry name" value="MFS_NRT2_like"/>
    <property type="match status" value="1"/>
</dbReference>
<evidence type="ECO:0000256" key="6">
    <source>
        <dbReference type="ARBA" id="ARBA00023063"/>
    </source>
</evidence>
<evidence type="ECO:0000259" key="9">
    <source>
        <dbReference type="PROSITE" id="PS50850"/>
    </source>
</evidence>
<evidence type="ECO:0000256" key="1">
    <source>
        <dbReference type="ARBA" id="ARBA00004651"/>
    </source>
</evidence>
<keyword evidence="5 8" id="KW-1133">Transmembrane helix</keyword>
<dbReference type="InterPro" id="IPR044772">
    <property type="entry name" value="NO3_transporter"/>
</dbReference>
<feature type="transmembrane region" description="Helical" evidence="8">
    <location>
        <begin position="163"/>
        <end position="187"/>
    </location>
</feature>
<proteinExistence type="inferred from homology"/>
<feature type="transmembrane region" description="Helical" evidence="8">
    <location>
        <begin position="339"/>
        <end position="361"/>
    </location>
</feature>
<dbReference type="Pfam" id="PF07690">
    <property type="entry name" value="MFS_1"/>
    <property type="match status" value="1"/>
</dbReference>
<keyword evidence="6" id="KW-0534">Nitrate assimilation</keyword>
<keyword evidence="11" id="KW-1185">Reference proteome</keyword>
<feature type="transmembrane region" description="Helical" evidence="8">
    <location>
        <begin position="284"/>
        <end position="302"/>
    </location>
</feature>
<dbReference type="PROSITE" id="PS50850">
    <property type="entry name" value="MFS"/>
    <property type="match status" value="1"/>
</dbReference>
<feature type="transmembrane region" description="Helical" evidence="8">
    <location>
        <begin position="51"/>
        <end position="68"/>
    </location>
</feature>
<dbReference type="InterPro" id="IPR011701">
    <property type="entry name" value="MFS"/>
</dbReference>
<dbReference type="PANTHER" id="PTHR23515">
    <property type="entry name" value="HIGH-AFFINITY NITRATE TRANSPORTER 2.3"/>
    <property type="match status" value="1"/>
</dbReference>
<keyword evidence="7 8" id="KW-0472">Membrane</keyword>
<feature type="transmembrane region" description="Helical" evidence="8">
    <location>
        <begin position="80"/>
        <end position="99"/>
    </location>
</feature>
<keyword evidence="3" id="KW-0813">Transport</keyword>
<dbReference type="Gene3D" id="1.20.1250.20">
    <property type="entry name" value="MFS general substrate transporter like domains"/>
    <property type="match status" value="1"/>
</dbReference>
<dbReference type="InterPro" id="IPR036259">
    <property type="entry name" value="MFS_trans_sf"/>
</dbReference>
<evidence type="ECO:0000256" key="3">
    <source>
        <dbReference type="ARBA" id="ARBA00022448"/>
    </source>
</evidence>
<dbReference type="RefSeq" id="WP_338451115.1">
    <property type="nucleotide sequence ID" value="NZ_CP137640.1"/>
</dbReference>
<feature type="transmembrane region" description="Helical" evidence="8">
    <location>
        <begin position="105"/>
        <end position="126"/>
    </location>
</feature>
<sequence>MELKGFKQSGHFPSLLSAFLYFDVSFMIWVLCGAVSLYITQDFGLTDSQKATMVALPLLGGAILRIPMGILSDRIGCKKTGIIGMIITILPLLWGWLGGSSLSELHAIGLLLGVAGASFGVALPLAGRWYPPQYQGMAMGIAGAGNSGTAIATFFGPKIAEMYGWHSVFGIAIIPLLLILISFSLMAKDSPNQPEPKKLSEYLSVFRYSDTWWFCLFYAITFGGFSGLASYLGIFFYDIYGDKAMAGGLSMIQIGYLVTVTVIAGSLFRPIGGYIADRIGGMKFLQYLFACISICSFLVTLMPSSFLVMLMITSVMMACLGMGNGSVFQIVPQRFKDEIGVITGIVGAAGGFGGFLLPNYILGPLKQATGSHVAGFITLACIGLVVTLVFYSVSRSWKKSWATVESGVKF</sequence>
<feature type="transmembrane region" description="Helical" evidence="8">
    <location>
        <begin position="212"/>
        <end position="237"/>
    </location>
</feature>
<name>A0ABZ2CEM5_9BACI</name>
<dbReference type="SUPFAM" id="SSF103473">
    <property type="entry name" value="MFS general substrate transporter"/>
    <property type="match status" value="1"/>
</dbReference>
<accession>A0ABZ2CEM5</accession>
<evidence type="ECO:0000256" key="7">
    <source>
        <dbReference type="ARBA" id="ARBA00023136"/>
    </source>
</evidence>
<comment type="subcellular location">
    <subcellularLocation>
        <location evidence="1">Cell membrane</location>
        <topology evidence="1">Multi-pass membrane protein</topology>
    </subcellularLocation>
</comment>
<reference evidence="10 11" key="1">
    <citation type="submission" date="2023-10" db="EMBL/GenBank/DDBJ databases">
        <title>Niallia locisalis sp.nov. isolated from a salt pond sample.</title>
        <authorList>
            <person name="Li X.-J."/>
            <person name="Dong L."/>
        </authorList>
    </citation>
    <scope>NUCLEOTIDE SEQUENCE [LARGE SCALE GENOMIC DNA]</scope>
    <source>
        <strain evidence="10 11">DSM 29761</strain>
    </source>
</reference>
<feature type="transmembrane region" description="Helical" evidence="8">
    <location>
        <begin position="12"/>
        <end position="39"/>
    </location>
</feature>
<organism evidence="10 11">
    <name type="scientific">Niallia oryzisoli</name>
    <dbReference type="NCBI Taxonomy" id="1737571"/>
    <lineage>
        <taxon>Bacteria</taxon>
        <taxon>Bacillati</taxon>
        <taxon>Bacillota</taxon>
        <taxon>Bacilli</taxon>
        <taxon>Bacillales</taxon>
        <taxon>Bacillaceae</taxon>
        <taxon>Niallia</taxon>
    </lineage>
</organism>
<comment type="similarity">
    <text evidence="2">Belongs to the major facilitator superfamily. Nitrate/nitrite porter (TC 2.A.1.8) family.</text>
</comment>
<evidence type="ECO:0000256" key="5">
    <source>
        <dbReference type="ARBA" id="ARBA00022989"/>
    </source>
</evidence>
<keyword evidence="4 8" id="KW-0812">Transmembrane</keyword>
<dbReference type="Proteomes" id="UP001357223">
    <property type="component" value="Chromosome"/>
</dbReference>
<protein>
    <submittedName>
        <fullName evidence="10">MFS transporter</fullName>
    </submittedName>
</protein>
<dbReference type="EMBL" id="CP137640">
    <property type="protein sequence ID" value="WVX82211.1"/>
    <property type="molecule type" value="Genomic_DNA"/>
</dbReference>
<evidence type="ECO:0000313" key="10">
    <source>
        <dbReference type="EMBL" id="WVX82211.1"/>
    </source>
</evidence>
<feature type="transmembrane region" description="Helical" evidence="8">
    <location>
        <begin position="249"/>
        <end position="272"/>
    </location>
</feature>
<evidence type="ECO:0000256" key="8">
    <source>
        <dbReference type="SAM" id="Phobius"/>
    </source>
</evidence>
<dbReference type="InterPro" id="IPR020846">
    <property type="entry name" value="MFS_dom"/>
</dbReference>
<evidence type="ECO:0000256" key="2">
    <source>
        <dbReference type="ARBA" id="ARBA00008432"/>
    </source>
</evidence>
<evidence type="ECO:0000313" key="11">
    <source>
        <dbReference type="Proteomes" id="UP001357223"/>
    </source>
</evidence>